<dbReference type="RefSeq" id="WP_012194992.1">
    <property type="nucleotide sequence ID" value="NC_009976.1"/>
</dbReference>
<gene>
    <name evidence="5" type="ordered locus">P9211_04381</name>
</gene>
<dbReference type="InterPro" id="IPR017900">
    <property type="entry name" value="4Fe4S_Fe_S_CS"/>
</dbReference>
<dbReference type="AlphaFoldDB" id="A9BE59"/>
<dbReference type="Proteomes" id="UP000000788">
    <property type="component" value="Chromosome"/>
</dbReference>
<evidence type="ECO:0000259" key="4">
    <source>
        <dbReference type="PROSITE" id="PS51379"/>
    </source>
</evidence>
<dbReference type="InterPro" id="IPR036812">
    <property type="entry name" value="NAD(P)_OxRdtase_dom_sf"/>
</dbReference>
<dbReference type="PANTHER" id="PTHR43312:SF2">
    <property type="entry name" value="OXIDOREDUCTASE"/>
    <property type="match status" value="1"/>
</dbReference>
<dbReference type="PROSITE" id="PS51379">
    <property type="entry name" value="4FE4S_FER_2"/>
    <property type="match status" value="1"/>
</dbReference>
<reference evidence="5 6" key="1">
    <citation type="journal article" date="2007" name="PLoS Genet.">
        <title>Patterns and implications of gene gain and loss in the evolution of Prochlorococcus.</title>
        <authorList>
            <person name="Kettler G.C."/>
            <person name="Martiny A.C."/>
            <person name="Huang K."/>
            <person name="Zucker J."/>
            <person name="Coleman M.L."/>
            <person name="Rodrigue S."/>
            <person name="Chen F."/>
            <person name="Lapidus A."/>
            <person name="Ferriera S."/>
            <person name="Johnson J."/>
            <person name="Steglich C."/>
            <person name="Church G.M."/>
            <person name="Richardson P."/>
            <person name="Chisholm S.W."/>
        </authorList>
    </citation>
    <scope>NUCLEOTIDE SEQUENCE [LARGE SCALE GENOMIC DNA]</scope>
    <source>
        <strain evidence="6">MIT 9211</strain>
    </source>
</reference>
<dbReference type="HOGENOM" id="CLU_023205_3_4_3"/>
<evidence type="ECO:0000256" key="3">
    <source>
        <dbReference type="ARBA" id="ARBA00023014"/>
    </source>
</evidence>
<dbReference type="SUPFAM" id="SSF51430">
    <property type="entry name" value="NAD(P)-linked oxidoreductase"/>
    <property type="match status" value="1"/>
</dbReference>
<dbReference type="Pfam" id="PF00248">
    <property type="entry name" value="Aldo_ket_red"/>
    <property type="match status" value="1"/>
</dbReference>
<dbReference type="GO" id="GO:0050580">
    <property type="term" value="F:2,5-didehydrogluconate reductase activity"/>
    <property type="evidence" value="ECO:0007669"/>
    <property type="project" value="UniProtKB-EC"/>
</dbReference>
<dbReference type="InterPro" id="IPR023210">
    <property type="entry name" value="NADP_OxRdtase_dom"/>
</dbReference>
<dbReference type="PROSITE" id="PS00198">
    <property type="entry name" value="4FE4S_FER_1"/>
    <property type="match status" value="1"/>
</dbReference>
<sequence>MKIVRRPFGKEVEVSLFTLGTMRALESSEAMYAVVKEACLAGINHIETSPSYGPAQKFLGESLQKLRFHKINPQNGWVVTSKILPGITFSEGQRQLQQTLVDIGIPKIDNLAVHGLNLPEHLTWALHGDGIKLIQWAKEKNLIAQFGFTSHGDQSLIEKAIKSRQFNFCSLHLHLLDQGRLHLSKLALNQDMGVMAISPADKGGHLHTPSQTLIKDCSPISPIELAYRFLLAQGVSTLTLGANKPEELSIAKKLVAANGQLTKAEEASMNRLYQEGKRRLGDTLCGQCRECIPCPNNVPIPEILRLRNLSIGHDLTSFSKERYNLIGKAGHWWEEVDASACKKCGDCLPRCPNHLKIPDLLEQTHHHLLDRPKRRLWG</sequence>
<dbReference type="STRING" id="93059.P9211_04381"/>
<keyword evidence="1" id="KW-0479">Metal-binding</keyword>
<dbReference type="EMBL" id="CP000878">
    <property type="protein sequence ID" value="ABX08369.1"/>
    <property type="molecule type" value="Genomic_DNA"/>
</dbReference>
<dbReference type="GO" id="GO:0051536">
    <property type="term" value="F:iron-sulfur cluster binding"/>
    <property type="evidence" value="ECO:0007669"/>
    <property type="project" value="UniProtKB-KW"/>
</dbReference>
<feature type="domain" description="4Fe-4S ferredoxin-type" evidence="4">
    <location>
        <begin position="332"/>
        <end position="360"/>
    </location>
</feature>
<keyword evidence="2" id="KW-0408">Iron</keyword>
<evidence type="ECO:0000256" key="2">
    <source>
        <dbReference type="ARBA" id="ARBA00023004"/>
    </source>
</evidence>
<proteinExistence type="predicted"/>
<protein>
    <submittedName>
        <fullName evidence="5">Aldo/keto reductase family</fullName>
        <ecNumber evidence="5">1.1.1.274</ecNumber>
    </submittedName>
</protein>
<dbReference type="SUPFAM" id="SSF46548">
    <property type="entry name" value="alpha-helical ferredoxin"/>
    <property type="match status" value="1"/>
</dbReference>
<dbReference type="KEGG" id="pmj:P9211_04381"/>
<evidence type="ECO:0000256" key="1">
    <source>
        <dbReference type="ARBA" id="ARBA00022723"/>
    </source>
</evidence>
<dbReference type="eggNOG" id="COG1453">
    <property type="taxonomic scope" value="Bacteria"/>
</dbReference>
<dbReference type="Gene3D" id="3.20.20.100">
    <property type="entry name" value="NADP-dependent oxidoreductase domain"/>
    <property type="match status" value="1"/>
</dbReference>
<keyword evidence="6" id="KW-1185">Reference proteome</keyword>
<dbReference type="OrthoDB" id="9773828at2"/>
<dbReference type="GO" id="GO:0046872">
    <property type="term" value="F:metal ion binding"/>
    <property type="evidence" value="ECO:0007669"/>
    <property type="project" value="UniProtKB-KW"/>
</dbReference>
<accession>A9BE59</accession>
<evidence type="ECO:0000313" key="5">
    <source>
        <dbReference type="EMBL" id="ABX08369.1"/>
    </source>
</evidence>
<keyword evidence="3" id="KW-0411">Iron-sulfur</keyword>
<name>A9BE59_PROM4</name>
<evidence type="ECO:0000313" key="6">
    <source>
        <dbReference type="Proteomes" id="UP000000788"/>
    </source>
</evidence>
<dbReference type="PANTHER" id="PTHR43312">
    <property type="entry name" value="D-THREO-ALDOSE 1-DEHYDROGENASE"/>
    <property type="match status" value="1"/>
</dbReference>
<dbReference type="EC" id="1.1.1.274" evidence="5"/>
<organism evidence="5 6">
    <name type="scientific">Prochlorococcus marinus (strain MIT 9211)</name>
    <dbReference type="NCBI Taxonomy" id="93059"/>
    <lineage>
        <taxon>Bacteria</taxon>
        <taxon>Bacillati</taxon>
        <taxon>Cyanobacteriota</taxon>
        <taxon>Cyanophyceae</taxon>
        <taxon>Synechococcales</taxon>
        <taxon>Prochlorococcaceae</taxon>
        <taxon>Prochlorococcus</taxon>
    </lineage>
</organism>
<dbReference type="InterPro" id="IPR017896">
    <property type="entry name" value="4Fe4S_Fe-S-bd"/>
</dbReference>
<dbReference type="InterPro" id="IPR053135">
    <property type="entry name" value="AKR2_Oxidoreductase"/>
</dbReference>
<keyword evidence="5" id="KW-0560">Oxidoreductase</keyword>